<dbReference type="Gene3D" id="2.30.110.10">
    <property type="entry name" value="Electron Transport, Fmn-binding Protein, Chain A"/>
    <property type="match status" value="1"/>
</dbReference>
<proteinExistence type="predicted"/>
<evidence type="ECO:0000313" key="4">
    <source>
        <dbReference type="EMBL" id="CAB4046922.1"/>
    </source>
</evidence>
<dbReference type="EMBL" id="CADILN010000001">
    <property type="protein sequence ID" value="CAB4046922.1"/>
    <property type="molecule type" value="Genomic_DNA"/>
</dbReference>
<sequence>MGRVMRPLCGPIGNRQQHGRPEALPRHAFPSMIHETIVTTAACDGRPHVAPMGARYEGEFVILSPFRPSVTLDNIVATRAAVLNFTTDVRVFAGCVTHCATDWPTLAASRVASVRLVESLAHAELELHELRDDSERPVLRMKCVHRETHAPFTGFNRAQAAVVEGAILVSRLFMLPADKVDREMAYLQIAIDKTAGEAERTAWGWLTSAIARHRERSAAPGGRAA</sequence>
<dbReference type="AlphaFoldDB" id="A0A6J5K1D4"/>
<dbReference type="Pfam" id="PF04289">
    <property type="entry name" value="DUF447_N"/>
    <property type="match status" value="1"/>
</dbReference>
<feature type="domain" description="DUF447" evidence="3">
    <location>
        <begin position="156"/>
        <end position="207"/>
    </location>
</feature>
<organism evidence="4 5">
    <name type="scientific">Paraburkholderia phenoliruptrix</name>
    <dbReference type="NCBI Taxonomy" id="252970"/>
    <lineage>
        <taxon>Bacteria</taxon>
        <taxon>Pseudomonadati</taxon>
        <taxon>Pseudomonadota</taxon>
        <taxon>Betaproteobacteria</taxon>
        <taxon>Burkholderiales</taxon>
        <taxon>Burkholderiaceae</taxon>
        <taxon>Paraburkholderia</taxon>
    </lineage>
</organism>
<evidence type="ECO:0000256" key="1">
    <source>
        <dbReference type="SAM" id="MobiDB-lite"/>
    </source>
</evidence>
<evidence type="ECO:0000259" key="3">
    <source>
        <dbReference type="Pfam" id="PF20766"/>
    </source>
</evidence>
<dbReference type="Gene3D" id="1.20.58.290">
    <property type="entry name" value="Hypothetical membrane protein ta0354_69_121"/>
    <property type="match status" value="1"/>
</dbReference>
<evidence type="ECO:0008006" key="6">
    <source>
        <dbReference type="Google" id="ProtNLM"/>
    </source>
</evidence>
<dbReference type="Proteomes" id="UP000494102">
    <property type="component" value="Unassembled WGS sequence"/>
</dbReference>
<gene>
    <name evidence="4" type="ORF">LMG9964_00554</name>
</gene>
<feature type="domain" description="DUF447" evidence="2">
    <location>
        <begin position="35"/>
        <end position="149"/>
    </location>
</feature>
<dbReference type="InterPro" id="IPR012349">
    <property type="entry name" value="Split_barrel_FMN-bd"/>
</dbReference>
<protein>
    <recommendedName>
        <fullName evidence="6">Tetrahydromethanopterin synthesis protein</fullName>
    </recommendedName>
</protein>
<name>A0A6J5K1D4_9BURK</name>
<dbReference type="Pfam" id="PF20766">
    <property type="entry name" value="DUF447_C"/>
    <property type="match status" value="1"/>
</dbReference>
<dbReference type="InterPro" id="IPR049288">
    <property type="entry name" value="DUF447_C"/>
</dbReference>
<feature type="region of interest" description="Disordered" evidence="1">
    <location>
        <begin position="1"/>
        <end position="22"/>
    </location>
</feature>
<reference evidence="4 5" key="1">
    <citation type="submission" date="2020-04" db="EMBL/GenBank/DDBJ databases">
        <authorList>
            <person name="De Canck E."/>
        </authorList>
    </citation>
    <scope>NUCLEOTIDE SEQUENCE [LARGE SCALE GENOMIC DNA]</scope>
    <source>
        <strain evidence="4 5">LMG 9964</strain>
    </source>
</reference>
<evidence type="ECO:0000259" key="2">
    <source>
        <dbReference type="Pfam" id="PF04289"/>
    </source>
</evidence>
<dbReference type="SUPFAM" id="SSF50475">
    <property type="entry name" value="FMN-binding split barrel"/>
    <property type="match status" value="1"/>
</dbReference>
<evidence type="ECO:0000313" key="5">
    <source>
        <dbReference type="Proteomes" id="UP000494102"/>
    </source>
</evidence>
<accession>A0A6J5K1D4</accession>
<dbReference type="InterPro" id="IPR007386">
    <property type="entry name" value="DUF447_N"/>
</dbReference>